<evidence type="ECO:0000256" key="1">
    <source>
        <dbReference type="ARBA" id="ARBA00004479"/>
    </source>
</evidence>
<dbReference type="GO" id="GO:0016477">
    <property type="term" value="P:cell migration"/>
    <property type="evidence" value="ECO:0007669"/>
    <property type="project" value="TreeGrafter"/>
</dbReference>
<keyword evidence="10" id="KW-1185">Reference proteome</keyword>
<name>A0A4R5UQQ5_9RHOB</name>
<dbReference type="GO" id="GO:0007160">
    <property type="term" value="P:cell-matrix adhesion"/>
    <property type="evidence" value="ECO:0007669"/>
    <property type="project" value="TreeGrafter"/>
</dbReference>
<dbReference type="PANTHER" id="PTHR10082:SF60">
    <property type="entry name" value="INTEGRIN BETA-PS"/>
    <property type="match status" value="1"/>
</dbReference>
<dbReference type="GO" id="GO:0033627">
    <property type="term" value="P:cell adhesion mediated by integrin"/>
    <property type="evidence" value="ECO:0007669"/>
    <property type="project" value="TreeGrafter"/>
</dbReference>
<dbReference type="PRINTS" id="PR01186">
    <property type="entry name" value="INTEGRINB"/>
</dbReference>
<dbReference type="Gene3D" id="3.40.50.410">
    <property type="entry name" value="von Willebrand factor, type A domain"/>
    <property type="match status" value="1"/>
</dbReference>
<keyword evidence="3" id="KW-0812">Transmembrane</keyword>
<dbReference type="SUPFAM" id="SSF53300">
    <property type="entry name" value="vWA-like"/>
    <property type="match status" value="1"/>
</dbReference>
<dbReference type="SUPFAM" id="SSF51120">
    <property type="entry name" value="beta-Roll"/>
    <property type="match status" value="2"/>
</dbReference>
<evidence type="ECO:0000256" key="3">
    <source>
        <dbReference type="ARBA" id="ARBA00022692"/>
    </source>
</evidence>
<dbReference type="GO" id="GO:0005509">
    <property type="term" value="F:calcium ion binding"/>
    <property type="evidence" value="ECO:0007669"/>
    <property type="project" value="InterPro"/>
</dbReference>
<dbReference type="EMBL" id="SMUV01000074">
    <property type="protein sequence ID" value="TDK41255.1"/>
    <property type="molecule type" value="Genomic_DNA"/>
</dbReference>
<dbReference type="InterPro" id="IPR001343">
    <property type="entry name" value="Hemolysn_Ca-bd"/>
</dbReference>
<evidence type="ECO:0000259" key="8">
    <source>
        <dbReference type="SMART" id="SM00187"/>
    </source>
</evidence>
<organism evidence="9 10">
    <name type="scientific">Antarcticimicrobium luteum</name>
    <dbReference type="NCBI Taxonomy" id="2547397"/>
    <lineage>
        <taxon>Bacteria</taxon>
        <taxon>Pseudomonadati</taxon>
        <taxon>Pseudomonadota</taxon>
        <taxon>Alphaproteobacteria</taxon>
        <taxon>Rhodobacterales</taxon>
        <taxon>Paracoccaceae</taxon>
        <taxon>Antarcticimicrobium</taxon>
    </lineage>
</organism>
<evidence type="ECO:0000256" key="7">
    <source>
        <dbReference type="ARBA" id="ARBA00023180"/>
    </source>
</evidence>
<evidence type="ECO:0000313" key="9">
    <source>
        <dbReference type="EMBL" id="TDK41255.1"/>
    </source>
</evidence>
<keyword evidence="5" id="KW-0472">Membrane</keyword>
<comment type="caution">
    <text evidence="9">The sequence shown here is derived from an EMBL/GenBank/DDBJ whole genome shotgun (WGS) entry which is preliminary data.</text>
</comment>
<comment type="similarity">
    <text evidence="2">Belongs to the integrin beta chain family.</text>
</comment>
<evidence type="ECO:0000256" key="6">
    <source>
        <dbReference type="ARBA" id="ARBA00023157"/>
    </source>
</evidence>
<dbReference type="InterPro" id="IPR002369">
    <property type="entry name" value="Integrin_bsu_VWA"/>
</dbReference>
<evidence type="ECO:0000256" key="4">
    <source>
        <dbReference type="ARBA" id="ARBA00023037"/>
    </source>
</evidence>
<dbReference type="InterPro" id="IPR011049">
    <property type="entry name" value="Serralysin-like_metalloprot_C"/>
</dbReference>
<dbReference type="OrthoDB" id="7355596at2"/>
<feature type="domain" description="Integrin beta subunit VWA" evidence="8">
    <location>
        <begin position="105"/>
        <end position="410"/>
    </location>
</feature>
<dbReference type="SMART" id="SM00187">
    <property type="entry name" value="INB"/>
    <property type="match status" value="1"/>
</dbReference>
<dbReference type="GO" id="GO:0005925">
    <property type="term" value="C:focal adhesion"/>
    <property type="evidence" value="ECO:0007669"/>
    <property type="project" value="TreeGrafter"/>
</dbReference>
<dbReference type="InterPro" id="IPR036465">
    <property type="entry name" value="vWFA_dom_sf"/>
</dbReference>
<dbReference type="Gene3D" id="2.150.10.10">
    <property type="entry name" value="Serralysin-like metalloprotease, C-terminal"/>
    <property type="match status" value="2"/>
</dbReference>
<keyword evidence="4" id="KW-0401">Integrin</keyword>
<keyword evidence="6" id="KW-1015">Disulfide bond</keyword>
<dbReference type="InterPro" id="IPR018511">
    <property type="entry name" value="Hemolysin-typ_Ca-bd_CS"/>
</dbReference>
<protein>
    <recommendedName>
        <fullName evidence="8">Integrin beta subunit VWA domain-containing protein</fullName>
    </recommendedName>
</protein>
<dbReference type="GO" id="GO:0009986">
    <property type="term" value="C:cell surface"/>
    <property type="evidence" value="ECO:0007669"/>
    <property type="project" value="TreeGrafter"/>
</dbReference>
<dbReference type="GO" id="GO:0005178">
    <property type="term" value="F:integrin binding"/>
    <property type="evidence" value="ECO:0007669"/>
    <property type="project" value="TreeGrafter"/>
</dbReference>
<dbReference type="Proteomes" id="UP000295301">
    <property type="component" value="Unassembled WGS sequence"/>
</dbReference>
<keyword evidence="7" id="KW-0325">Glycoprotein</keyword>
<dbReference type="AlphaFoldDB" id="A0A4R5UQQ5"/>
<reference evidence="9 10" key="1">
    <citation type="submission" date="2019-03" db="EMBL/GenBank/DDBJ databases">
        <title>Ruegeria lutea sp. nov., a novel strain, isolated from marine sediment, the Masan Bay, South Korea.</title>
        <authorList>
            <person name="Kim J."/>
            <person name="Kim D.-Y."/>
            <person name="Lee S.-S."/>
        </authorList>
    </citation>
    <scope>NUCLEOTIDE SEQUENCE [LARGE SCALE GENOMIC DNA]</scope>
    <source>
        <strain evidence="9 10">318-1</strain>
    </source>
</reference>
<evidence type="ECO:0000313" key="10">
    <source>
        <dbReference type="Proteomes" id="UP000295301"/>
    </source>
</evidence>
<dbReference type="InterPro" id="IPR015812">
    <property type="entry name" value="Integrin_bsu"/>
</dbReference>
<accession>A0A4R5UQQ5</accession>
<dbReference type="GO" id="GO:0098609">
    <property type="term" value="P:cell-cell adhesion"/>
    <property type="evidence" value="ECO:0007669"/>
    <property type="project" value="TreeGrafter"/>
</dbReference>
<proteinExistence type="inferred from homology"/>
<dbReference type="PROSITE" id="PS00330">
    <property type="entry name" value="HEMOLYSIN_CALCIUM"/>
    <property type="match status" value="4"/>
</dbReference>
<dbReference type="GO" id="GO:0007229">
    <property type="term" value="P:integrin-mediated signaling pathway"/>
    <property type="evidence" value="ECO:0007669"/>
    <property type="project" value="UniProtKB-KW"/>
</dbReference>
<dbReference type="Pfam" id="PF00353">
    <property type="entry name" value="HemolysinCabind"/>
    <property type="match status" value="3"/>
</dbReference>
<dbReference type="RefSeq" id="WP_133361823.1">
    <property type="nucleotide sequence ID" value="NZ_SMUV01000074.1"/>
</dbReference>
<dbReference type="Pfam" id="PF00362">
    <property type="entry name" value="Integrin_beta"/>
    <property type="match status" value="1"/>
</dbReference>
<dbReference type="PANTHER" id="PTHR10082">
    <property type="entry name" value="INTEGRIN BETA SUBUNIT"/>
    <property type="match status" value="1"/>
</dbReference>
<evidence type="ECO:0000256" key="5">
    <source>
        <dbReference type="ARBA" id="ARBA00023136"/>
    </source>
</evidence>
<dbReference type="GO" id="GO:0008305">
    <property type="term" value="C:integrin complex"/>
    <property type="evidence" value="ECO:0007669"/>
    <property type="project" value="TreeGrafter"/>
</dbReference>
<sequence>MKIYLGEDGVDDVLSGSLFNDQLIGLSGDDVLLGHVGDDILEGGDGDDVLVGGIGDDLMLGGANRDVFELTQGDDTAFGGDGSDHFVVNGFAGDHVVITDTAGNNDTIDFSGGITSARIDMNAGAISTVDDRTIELTGLSDDDGARALEMVLLEDLSGSFGDDISTVRGLADDLVTAISGLATDVELGLASFIDKPISPFGSTSDHEYQTQLALTGDYDTWKTALDDLVLGSGADGPESQLTGLMQVALRTAEVGWSSDALKVVVLATDAVPHVAGDFSTVPSNDGDAITDGPGDDGTGEDYPTLDQVKDALLKGGIIPIFAVSDFGTTVTEAYQDIVDFFGFGTVVDLSSDSSDIIDAIEGGISEATDTLIENAIGTDQDDVIIGNNADNEMKGRDGDDVLRGGVGKDDLLGGKGDDLLKGQGGSDFLDGGIGADTLLGLKGDDVLNGGLGKDKLKGGTGADTFQFEVVEMNAVDTVVGYNDGVDSFEILDTVVRSFADIGVTQVGDDVILEIDGIDFAKVTDTLAADIDASDFSFGLA</sequence>
<comment type="subcellular location">
    <subcellularLocation>
        <location evidence="1">Membrane</location>
        <topology evidence="1">Single-pass type I membrane protein</topology>
    </subcellularLocation>
</comment>
<evidence type="ECO:0000256" key="2">
    <source>
        <dbReference type="ARBA" id="ARBA00007449"/>
    </source>
</evidence>
<dbReference type="PRINTS" id="PR00313">
    <property type="entry name" value="CABNDNGRPT"/>
</dbReference>
<gene>
    <name evidence="9" type="ORF">E1832_21450</name>
</gene>